<keyword evidence="2" id="KW-0812">Transmembrane</keyword>
<accession>A0A6G1GPV6</accession>
<keyword evidence="2" id="KW-1133">Transmembrane helix</keyword>
<dbReference type="PANTHER" id="PTHR35394:SF5">
    <property type="entry name" value="DUF3176 DOMAIN-CONTAINING PROTEIN"/>
    <property type="match status" value="1"/>
</dbReference>
<dbReference type="PANTHER" id="PTHR35394">
    <property type="entry name" value="DUF3176 DOMAIN-CONTAINING PROTEIN"/>
    <property type="match status" value="1"/>
</dbReference>
<feature type="region of interest" description="Disordered" evidence="1">
    <location>
        <begin position="1"/>
        <end position="25"/>
    </location>
</feature>
<dbReference type="Pfam" id="PF11374">
    <property type="entry name" value="DUF3176"/>
    <property type="match status" value="1"/>
</dbReference>
<name>A0A6G1GPV6_9PEZI</name>
<proteinExistence type="predicted"/>
<gene>
    <name evidence="3" type="ORF">K402DRAFT_466405</name>
</gene>
<evidence type="ECO:0000313" key="4">
    <source>
        <dbReference type="Proteomes" id="UP000800041"/>
    </source>
</evidence>
<evidence type="ECO:0000256" key="2">
    <source>
        <dbReference type="SAM" id="Phobius"/>
    </source>
</evidence>
<sequence length="671" mass="76411">MEKPLPPSPTFSQRHSRSPTGSSTSTLVDNKIVSFSANSTWSEPIKSHHPPIFSNFKLMVREWWFELASWLLSGFCLISIAAVLKAYDGRPIPRWPWDISLNTYISLLSGVFRACCLIPTLEALGQLRWHWYQTARPLSDFEMFDEASRGPWGALVLIFRTRFKTLSSLGAAIALISIGLDPSFQQILAYRTGPRFLNAGSFSRTVTYSPKRIYIEKQNETGYQFDYTLTNYMLPEIFGEATPQYSPTVSCPTGNCTWDEPIDTLAVCSSCTNVDYLLSYGCKDEKALWYPLDRLALTPDAERIAYPTVKSCGFFLNASTDTRMLMAGHSVDPSGKNETLVMRSLSLEVRDSYDHYWNKSIHYRDVPDPITDFIYVGQTNGYDGVYRNDTPVAYECILRWCVKSIKVVPQNGELVEEVNAVFYNNTPVPPKWILRGPYIDDTWQNNFTIKPPWSNLTFGMSNNTAFASFDFWSTLIPHYLTTDGFDSPQSFQYNMPYNRTTVQQFSPSANPWLTKNQSFPQYLEQLENAMTTVVRLSNGSEIVQGTIDVGESYLETRWAWFTLPLLVLFSALVFLIATILERSSCPGMGSSWKNSALAIMLNGLDDEAKAIAGRPHHLEDARARVKKLKVKLHPQGGFRVWRSSPMHERLVRSRKWKKSDSKWNVLPDEIR</sequence>
<dbReference type="EMBL" id="ML977179">
    <property type="protein sequence ID" value="KAF1982961.1"/>
    <property type="molecule type" value="Genomic_DNA"/>
</dbReference>
<evidence type="ECO:0000313" key="3">
    <source>
        <dbReference type="EMBL" id="KAF1982961.1"/>
    </source>
</evidence>
<dbReference type="OrthoDB" id="5242705at2759"/>
<feature type="compositionally biased region" description="Polar residues" evidence="1">
    <location>
        <begin position="10"/>
        <end position="25"/>
    </location>
</feature>
<keyword evidence="4" id="KW-1185">Reference proteome</keyword>
<reference evidence="3" key="1">
    <citation type="journal article" date="2020" name="Stud. Mycol.">
        <title>101 Dothideomycetes genomes: a test case for predicting lifestyles and emergence of pathogens.</title>
        <authorList>
            <person name="Haridas S."/>
            <person name="Albert R."/>
            <person name="Binder M."/>
            <person name="Bloem J."/>
            <person name="Labutti K."/>
            <person name="Salamov A."/>
            <person name="Andreopoulos B."/>
            <person name="Baker S."/>
            <person name="Barry K."/>
            <person name="Bills G."/>
            <person name="Bluhm B."/>
            <person name="Cannon C."/>
            <person name="Castanera R."/>
            <person name="Culley D."/>
            <person name="Daum C."/>
            <person name="Ezra D."/>
            <person name="Gonzalez J."/>
            <person name="Henrissat B."/>
            <person name="Kuo A."/>
            <person name="Liang C."/>
            <person name="Lipzen A."/>
            <person name="Lutzoni F."/>
            <person name="Magnuson J."/>
            <person name="Mondo S."/>
            <person name="Nolan M."/>
            <person name="Ohm R."/>
            <person name="Pangilinan J."/>
            <person name="Park H.-J."/>
            <person name="Ramirez L."/>
            <person name="Alfaro M."/>
            <person name="Sun H."/>
            <person name="Tritt A."/>
            <person name="Yoshinaga Y."/>
            <person name="Zwiers L.-H."/>
            <person name="Turgeon B."/>
            <person name="Goodwin S."/>
            <person name="Spatafora J."/>
            <person name="Crous P."/>
            <person name="Grigoriev I."/>
        </authorList>
    </citation>
    <scope>NUCLEOTIDE SEQUENCE</scope>
    <source>
        <strain evidence="3">CBS 113979</strain>
    </source>
</reference>
<protein>
    <recommendedName>
        <fullName evidence="5">DUF3176 domain containing protein</fullName>
    </recommendedName>
</protein>
<dbReference type="InterPro" id="IPR021514">
    <property type="entry name" value="DUF3176"/>
</dbReference>
<feature type="transmembrane region" description="Helical" evidence="2">
    <location>
        <begin position="558"/>
        <end position="580"/>
    </location>
</feature>
<evidence type="ECO:0000256" key="1">
    <source>
        <dbReference type="SAM" id="MobiDB-lite"/>
    </source>
</evidence>
<dbReference type="AlphaFoldDB" id="A0A6G1GPV6"/>
<organism evidence="3 4">
    <name type="scientific">Aulographum hederae CBS 113979</name>
    <dbReference type="NCBI Taxonomy" id="1176131"/>
    <lineage>
        <taxon>Eukaryota</taxon>
        <taxon>Fungi</taxon>
        <taxon>Dikarya</taxon>
        <taxon>Ascomycota</taxon>
        <taxon>Pezizomycotina</taxon>
        <taxon>Dothideomycetes</taxon>
        <taxon>Pleosporomycetidae</taxon>
        <taxon>Aulographales</taxon>
        <taxon>Aulographaceae</taxon>
    </lineage>
</organism>
<keyword evidence="2" id="KW-0472">Membrane</keyword>
<dbReference type="Proteomes" id="UP000800041">
    <property type="component" value="Unassembled WGS sequence"/>
</dbReference>
<evidence type="ECO:0008006" key="5">
    <source>
        <dbReference type="Google" id="ProtNLM"/>
    </source>
</evidence>